<dbReference type="Gene3D" id="3.30.40.10">
    <property type="entry name" value="Zinc/RING finger domain, C3HC4 (zinc finger)"/>
    <property type="match status" value="1"/>
</dbReference>
<protein>
    <recommendedName>
        <fullName evidence="2">RING-type E3 ubiquitin transferase</fullName>
        <ecNumber evidence="2">2.3.2.27</ecNumber>
    </recommendedName>
</protein>
<organism evidence="9 10">
    <name type="scientific">Lactuca virosa</name>
    <dbReference type="NCBI Taxonomy" id="75947"/>
    <lineage>
        <taxon>Eukaryota</taxon>
        <taxon>Viridiplantae</taxon>
        <taxon>Streptophyta</taxon>
        <taxon>Embryophyta</taxon>
        <taxon>Tracheophyta</taxon>
        <taxon>Spermatophyta</taxon>
        <taxon>Magnoliopsida</taxon>
        <taxon>eudicotyledons</taxon>
        <taxon>Gunneridae</taxon>
        <taxon>Pentapetalae</taxon>
        <taxon>asterids</taxon>
        <taxon>campanulids</taxon>
        <taxon>Asterales</taxon>
        <taxon>Asteraceae</taxon>
        <taxon>Cichorioideae</taxon>
        <taxon>Cichorieae</taxon>
        <taxon>Lactucinae</taxon>
        <taxon>Lactuca</taxon>
    </lineage>
</organism>
<keyword evidence="5" id="KW-0862">Zinc</keyword>
<keyword evidence="10" id="KW-1185">Reference proteome</keyword>
<evidence type="ECO:0000313" key="9">
    <source>
        <dbReference type="EMBL" id="CAH1436014.1"/>
    </source>
</evidence>
<keyword evidence="6" id="KW-0175">Coiled coil</keyword>
<dbReference type="SUPFAM" id="SSF57850">
    <property type="entry name" value="RING/U-box"/>
    <property type="match status" value="1"/>
</dbReference>
<evidence type="ECO:0000256" key="4">
    <source>
        <dbReference type="ARBA" id="ARBA00034306"/>
    </source>
</evidence>
<dbReference type="PANTHER" id="PTHR16047:SF13">
    <property type="entry name" value="E3 UBIQUITIN-PROTEIN LIGASE RFWD3"/>
    <property type="match status" value="1"/>
</dbReference>
<dbReference type="Pfam" id="PF13639">
    <property type="entry name" value="zf-RING_2"/>
    <property type="match status" value="1"/>
</dbReference>
<evidence type="ECO:0000256" key="2">
    <source>
        <dbReference type="ARBA" id="ARBA00012483"/>
    </source>
</evidence>
<comment type="subcellular location">
    <subcellularLocation>
        <location evidence="4">Nucleus</location>
        <location evidence="4">Nuclear body</location>
    </subcellularLocation>
</comment>
<dbReference type="Pfam" id="PF23419">
    <property type="entry name" value="WD40_RFWD3"/>
    <property type="match status" value="1"/>
</dbReference>
<proteinExistence type="predicted"/>
<feature type="region of interest" description="Disordered" evidence="7">
    <location>
        <begin position="1"/>
        <end position="54"/>
    </location>
</feature>
<dbReference type="GO" id="GO:0008270">
    <property type="term" value="F:zinc ion binding"/>
    <property type="evidence" value="ECO:0007669"/>
    <property type="project" value="UniProtKB-KW"/>
</dbReference>
<dbReference type="GO" id="GO:0061630">
    <property type="term" value="F:ubiquitin protein ligase activity"/>
    <property type="evidence" value="ECO:0007669"/>
    <property type="project" value="UniProtKB-EC"/>
</dbReference>
<dbReference type="EMBL" id="CAKMRJ010004445">
    <property type="protein sequence ID" value="CAH1436014.1"/>
    <property type="molecule type" value="Genomic_DNA"/>
</dbReference>
<dbReference type="PROSITE" id="PS50089">
    <property type="entry name" value="ZF_RING_2"/>
    <property type="match status" value="1"/>
</dbReference>
<dbReference type="InterPro" id="IPR037381">
    <property type="entry name" value="RFWD3"/>
</dbReference>
<dbReference type="Proteomes" id="UP001157418">
    <property type="component" value="Unassembled WGS sequence"/>
</dbReference>
<evidence type="ECO:0000259" key="8">
    <source>
        <dbReference type="PROSITE" id="PS50089"/>
    </source>
</evidence>
<dbReference type="SUPFAM" id="SSF50978">
    <property type="entry name" value="WD40 repeat-like"/>
    <property type="match status" value="1"/>
</dbReference>
<feature type="compositionally biased region" description="Polar residues" evidence="7">
    <location>
        <begin position="42"/>
        <end position="54"/>
    </location>
</feature>
<comment type="catalytic activity">
    <reaction evidence="1">
        <text>S-ubiquitinyl-[E2 ubiquitin-conjugating enzyme]-L-cysteine + [acceptor protein]-L-lysine = [E2 ubiquitin-conjugating enzyme]-L-cysteine + N(6)-ubiquitinyl-[acceptor protein]-L-lysine.</text>
        <dbReference type="EC" id="2.3.2.27"/>
    </reaction>
</comment>
<keyword evidence="5" id="KW-0863">Zinc-finger</keyword>
<dbReference type="CDD" id="cd16450">
    <property type="entry name" value="mRING-C3HGC3_RFWD3"/>
    <property type="match status" value="1"/>
</dbReference>
<dbReference type="InterPro" id="IPR056527">
    <property type="entry name" value="WD40_RFWD3"/>
</dbReference>
<dbReference type="InterPro" id="IPR015943">
    <property type="entry name" value="WD40/YVTN_repeat-like_dom_sf"/>
</dbReference>
<name>A0AAU9N7T7_9ASTR</name>
<dbReference type="InterPro" id="IPR013083">
    <property type="entry name" value="Znf_RING/FYVE/PHD"/>
</dbReference>
<dbReference type="InterPro" id="IPR001841">
    <property type="entry name" value="Znf_RING"/>
</dbReference>
<accession>A0AAU9N7T7</accession>
<keyword evidence="3" id="KW-0853">WD repeat</keyword>
<feature type="coiled-coil region" evidence="6">
    <location>
        <begin position="173"/>
        <end position="245"/>
    </location>
</feature>
<evidence type="ECO:0000256" key="1">
    <source>
        <dbReference type="ARBA" id="ARBA00000900"/>
    </source>
</evidence>
<feature type="compositionally biased region" description="Acidic residues" evidence="7">
    <location>
        <begin position="1"/>
        <end position="38"/>
    </location>
</feature>
<dbReference type="InterPro" id="IPR036322">
    <property type="entry name" value="WD40_repeat_dom_sf"/>
</dbReference>
<dbReference type="EC" id="2.3.2.27" evidence="2"/>
<comment type="caution">
    <text evidence="9">The sequence shown here is derived from an EMBL/GenBank/DDBJ whole genome shotgun (WGS) entry which is preliminary data.</text>
</comment>
<dbReference type="GO" id="GO:0016604">
    <property type="term" value="C:nuclear body"/>
    <property type="evidence" value="ECO:0007669"/>
    <property type="project" value="UniProtKB-SubCell"/>
</dbReference>
<evidence type="ECO:0000313" key="10">
    <source>
        <dbReference type="Proteomes" id="UP001157418"/>
    </source>
</evidence>
<dbReference type="AlphaFoldDB" id="A0AAU9N7T7"/>
<dbReference type="GO" id="GO:0036297">
    <property type="term" value="P:interstrand cross-link repair"/>
    <property type="evidence" value="ECO:0007669"/>
    <property type="project" value="InterPro"/>
</dbReference>
<keyword evidence="5" id="KW-0479">Metal-binding</keyword>
<reference evidence="9 10" key="1">
    <citation type="submission" date="2022-01" db="EMBL/GenBank/DDBJ databases">
        <authorList>
            <person name="Xiong W."/>
            <person name="Schranz E."/>
        </authorList>
    </citation>
    <scope>NUCLEOTIDE SEQUENCE [LARGE SCALE GENOMIC DNA]</scope>
</reference>
<evidence type="ECO:0000256" key="5">
    <source>
        <dbReference type="PROSITE-ProRule" id="PRU00175"/>
    </source>
</evidence>
<dbReference type="PANTHER" id="PTHR16047">
    <property type="entry name" value="RFWD3 PROTEIN"/>
    <property type="match status" value="1"/>
</dbReference>
<evidence type="ECO:0000256" key="3">
    <source>
        <dbReference type="ARBA" id="ARBA00022574"/>
    </source>
</evidence>
<evidence type="ECO:0000256" key="7">
    <source>
        <dbReference type="SAM" id="MobiDB-lite"/>
    </source>
</evidence>
<evidence type="ECO:0000256" key="6">
    <source>
        <dbReference type="SAM" id="Coils"/>
    </source>
</evidence>
<dbReference type="GO" id="GO:0016567">
    <property type="term" value="P:protein ubiquitination"/>
    <property type="evidence" value="ECO:0007669"/>
    <property type="project" value="InterPro"/>
</dbReference>
<sequence length="648" mass="72010">MEDDGPDGVIEIEDQDEEENEDEEEESDDDSGYEDEELIPSVVTSPRVSNVVSRAGNSQEAVMLHDDLVEDSNCKRSCKGNLGSQESGGDDGDEDKFNGGEIDGLFCPICIEAWTSGGEHQICCLPCGHIYGLSCIKKWLRQRRGSGKCPQCNKKCTLNDIRVLYAARLCVVDAELQKQVRSLETKCASLQQKNVDCCKKEVEAAEREANLNQQVKQLQEASKYLKRLLEDKQREESQASFTNNQGYKRRVINGHSVDNGCGSQAPPGLFKLQREFQVEGGRYFDMDESGQVMIVARRLNGMGGKNLLTKISLLAPSEREDIELPANTKAVRALCVRPCSRLVLLASLGKKLTVVSTESNNTVLTYELPAPAWSCSWDVSSPHHVYTGLQNGMVLAFDMRQTRTALESRAGLSCNPVHTMTALAPDSSIPSASKTLLTASQIGLCEWNIDANEERPYLIPESENQGVCISLAHSNRDNIVASFRPKVQTSADMAVSQPLPTSPEPSEVLGCHIFYKKTGTRCYKRTGSMPAQIHNVRLPKSAIINKQNYGSMFVFANETTSDLVLHDISKIFLLDLHYRINRMNASGGALKTSKNFNPSPSLQHRLLLVWTSQKVTFLVLWPFTRWKIGRLFVCFFVILIEYSIFSTG</sequence>
<gene>
    <name evidence="9" type="ORF">LVIROSA_LOCUS22409</name>
</gene>
<dbReference type="SMART" id="SM00184">
    <property type="entry name" value="RING"/>
    <property type="match status" value="1"/>
</dbReference>
<feature type="domain" description="RING-type" evidence="8">
    <location>
        <begin position="107"/>
        <end position="153"/>
    </location>
</feature>
<dbReference type="Gene3D" id="2.130.10.10">
    <property type="entry name" value="YVTN repeat-like/Quinoprotein amine dehydrogenase"/>
    <property type="match status" value="1"/>
</dbReference>